<keyword evidence="7 9" id="KW-0413">Isomerase</keyword>
<dbReference type="NCBIfam" id="TIGR00652">
    <property type="entry name" value="DapF"/>
    <property type="match status" value="1"/>
</dbReference>
<organism evidence="11 12">
    <name type="scientific">Comamonas serinivorans</name>
    <dbReference type="NCBI Taxonomy" id="1082851"/>
    <lineage>
        <taxon>Bacteria</taxon>
        <taxon>Pseudomonadati</taxon>
        <taxon>Pseudomonadota</taxon>
        <taxon>Betaproteobacteria</taxon>
        <taxon>Burkholderiales</taxon>
        <taxon>Comamonadaceae</taxon>
        <taxon>Comamonas</taxon>
    </lineage>
</organism>
<dbReference type="FunFam" id="3.10.310.10:FF:000001">
    <property type="entry name" value="Diaminopimelate epimerase"/>
    <property type="match status" value="1"/>
</dbReference>
<keyword evidence="6 9" id="KW-0457">Lysine biosynthesis</keyword>
<evidence type="ECO:0000256" key="1">
    <source>
        <dbReference type="ARBA" id="ARBA00005196"/>
    </source>
</evidence>
<dbReference type="UniPathway" id="UPA00034">
    <property type="reaction ID" value="UER00025"/>
</dbReference>
<comment type="subcellular location">
    <subcellularLocation>
        <location evidence="9">Cytoplasm</location>
    </subcellularLocation>
</comment>
<comment type="similarity">
    <text evidence="2 9">Belongs to the diaminopimelate epimerase family.</text>
</comment>
<feature type="site" description="Could be important to modulate the pK values of the two catalytic cysteine residues" evidence="9">
    <location>
        <position position="230"/>
    </location>
</feature>
<sequence length="315" mass="33285">MYLPFTKMQGAGNDFVVLDETRGTYGLTAAQYQWLADRRFGVGADQILTVRAVSPQLRAQGVDFEYVIHNADGSEVEQCGNGARCFVRFVREKGLTAKDSVTVKVKHGVITLRMNADQRVTVNMGAPVFALPQVPFDPAFAQPVPGSSWPVWQLGAHEGAQGDAAAAAQPVAVLSMGNPHAVQFVAGDVDQAPVDTVGPWVESHPAFPQRVNAGFLQVLSRDSTRIRVFERGSGETLACGTGACAAVVAGIRLGLLDARVDVQARGGRLTIEWSGDLAAPVFMTGPAETVFHGEVNVPDALGRPAAAPAPVADEA</sequence>
<comment type="catalytic activity">
    <reaction evidence="8 9">
        <text>(2S,6S)-2,6-diaminopimelate = meso-2,6-diaminopimelate</text>
        <dbReference type="Rhea" id="RHEA:15393"/>
        <dbReference type="ChEBI" id="CHEBI:57609"/>
        <dbReference type="ChEBI" id="CHEBI:57791"/>
        <dbReference type="EC" id="5.1.1.7"/>
    </reaction>
</comment>
<comment type="subunit">
    <text evidence="9">Homodimer.</text>
</comment>
<name>A0A1Y0ERH2_9BURK</name>
<keyword evidence="5 9" id="KW-0028">Amino-acid biosynthesis</keyword>
<dbReference type="GO" id="GO:0008837">
    <property type="term" value="F:diaminopimelate epimerase activity"/>
    <property type="evidence" value="ECO:0007669"/>
    <property type="project" value="UniProtKB-UniRule"/>
</dbReference>
<evidence type="ECO:0000256" key="5">
    <source>
        <dbReference type="ARBA" id="ARBA00022605"/>
    </source>
</evidence>
<dbReference type="PANTHER" id="PTHR31689:SF0">
    <property type="entry name" value="DIAMINOPIMELATE EPIMERASE"/>
    <property type="match status" value="1"/>
</dbReference>
<evidence type="ECO:0000256" key="8">
    <source>
        <dbReference type="ARBA" id="ARBA00051712"/>
    </source>
</evidence>
<reference evidence="11 12" key="1">
    <citation type="submission" date="2017-05" db="EMBL/GenBank/DDBJ databases">
        <authorList>
            <person name="Song R."/>
            <person name="Chenine A.L."/>
            <person name="Ruprecht R.M."/>
        </authorList>
    </citation>
    <scope>NUCLEOTIDE SEQUENCE [LARGE SCALE GENOMIC DNA]</scope>
    <source>
        <strain evidence="11 12">DSM 26136</strain>
    </source>
</reference>
<dbReference type="RefSeq" id="WP_087283216.1">
    <property type="nucleotide sequence ID" value="NZ_CP021455.1"/>
</dbReference>
<feature type="binding site" evidence="9">
    <location>
        <position position="13"/>
    </location>
    <ligand>
        <name>substrate</name>
    </ligand>
</feature>
<evidence type="ECO:0000256" key="4">
    <source>
        <dbReference type="ARBA" id="ARBA00022490"/>
    </source>
</evidence>
<feature type="site" description="Could be important to modulate the pK values of the two catalytic cysteine residues" evidence="9">
    <location>
        <position position="180"/>
    </location>
</feature>
<feature type="binding site" evidence="9">
    <location>
        <begin position="240"/>
        <end position="241"/>
    </location>
    <ligand>
        <name>substrate</name>
    </ligand>
</feature>
<dbReference type="Pfam" id="PF01678">
    <property type="entry name" value="DAP_epimerase"/>
    <property type="match status" value="2"/>
</dbReference>
<dbReference type="PROSITE" id="PS01326">
    <property type="entry name" value="DAP_EPIMERASE"/>
    <property type="match status" value="1"/>
</dbReference>
<proteinExistence type="inferred from homology"/>
<feature type="binding site" evidence="9">
    <location>
        <position position="212"/>
    </location>
    <ligand>
        <name>substrate</name>
    </ligand>
</feature>
<evidence type="ECO:0000256" key="9">
    <source>
        <dbReference type="HAMAP-Rule" id="MF_00197"/>
    </source>
</evidence>
<feature type="binding site" evidence="9">
    <location>
        <begin position="230"/>
        <end position="231"/>
    </location>
    <ligand>
        <name>substrate</name>
    </ligand>
</feature>
<feature type="binding site" evidence="9">
    <location>
        <position position="46"/>
    </location>
    <ligand>
        <name>substrate</name>
    </ligand>
</feature>
<accession>A0A1Y0ERH2</accession>
<feature type="active site" description="Proton donor" evidence="9">
    <location>
        <position position="79"/>
    </location>
</feature>
<evidence type="ECO:0000256" key="3">
    <source>
        <dbReference type="ARBA" id="ARBA00013080"/>
    </source>
</evidence>
<dbReference type="GO" id="GO:0009089">
    <property type="term" value="P:lysine biosynthetic process via diaminopimelate"/>
    <property type="evidence" value="ECO:0007669"/>
    <property type="project" value="UniProtKB-UniRule"/>
</dbReference>
<dbReference type="Proteomes" id="UP000196138">
    <property type="component" value="Chromosome"/>
</dbReference>
<evidence type="ECO:0000313" key="11">
    <source>
        <dbReference type="EMBL" id="ARU06254.1"/>
    </source>
</evidence>
<feature type="binding site" evidence="9">
    <location>
        <position position="70"/>
    </location>
    <ligand>
        <name>substrate</name>
    </ligand>
</feature>
<evidence type="ECO:0000256" key="10">
    <source>
        <dbReference type="PROSITE-ProRule" id="PRU10125"/>
    </source>
</evidence>
<dbReference type="GO" id="GO:0005829">
    <property type="term" value="C:cytosol"/>
    <property type="evidence" value="ECO:0007669"/>
    <property type="project" value="TreeGrafter"/>
</dbReference>
<dbReference type="InterPro" id="IPR018510">
    <property type="entry name" value="DAP_epimerase_AS"/>
</dbReference>
<comment type="function">
    <text evidence="9">Catalyzes the stereoinversion of LL-2,6-diaminopimelate (L,L-DAP) to meso-diaminopimelate (meso-DAP), a precursor of L-lysine and an essential component of the bacterial peptidoglycan.</text>
</comment>
<feature type="active site" description="Proton acceptor" evidence="9">
    <location>
        <position position="239"/>
    </location>
</feature>
<dbReference type="OrthoDB" id="9805408at2"/>
<dbReference type="HAMAP" id="MF_00197">
    <property type="entry name" value="DAP_epimerase"/>
    <property type="match status" value="1"/>
</dbReference>
<dbReference type="KEGG" id="cser:CCO03_17630"/>
<evidence type="ECO:0000256" key="2">
    <source>
        <dbReference type="ARBA" id="ARBA00010219"/>
    </source>
</evidence>
<evidence type="ECO:0000256" key="7">
    <source>
        <dbReference type="ARBA" id="ARBA00023235"/>
    </source>
</evidence>
<feature type="active site" evidence="10">
    <location>
        <position position="79"/>
    </location>
</feature>
<feature type="binding site" evidence="9">
    <location>
        <position position="178"/>
    </location>
    <ligand>
        <name>substrate</name>
    </ligand>
</feature>
<gene>
    <name evidence="9" type="primary">dapF</name>
    <name evidence="11" type="ORF">CCO03_17630</name>
</gene>
<dbReference type="Gene3D" id="3.10.310.10">
    <property type="entry name" value="Diaminopimelate Epimerase, Chain A, domain 1"/>
    <property type="match status" value="2"/>
</dbReference>
<dbReference type="InterPro" id="IPR001653">
    <property type="entry name" value="DAP_epimerase_DapF"/>
</dbReference>
<comment type="pathway">
    <text evidence="1 9">Amino-acid biosynthesis; L-lysine biosynthesis via DAP pathway; DL-2,6-diaminopimelate from LL-2,6-diaminopimelate: step 1/1.</text>
</comment>
<dbReference type="SUPFAM" id="SSF54506">
    <property type="entry name" value="Diaminopimelate epimerase-like"/>
    <property type="match status" value="2"/>
</dbReference>
<keyword evidence="4 9" id="KW-0963">Cytoplasm</keyword>
<evidence type="ECO:0000313" key="12">
    <source>
        <dbReference type="Proteomes" id="UP000196138"/>
    </source>
</evidence>
<dbReference type="EMBL" id="CP021455">
    <property type="protein sequence ID" value="ARU06254.1"/>
    <property type="molecule type" value="Genomic_DNA"/>
</dbReference>
<dbReference type="PANTHER" id="PTHR31689">
    <property type="entry name" value="DIAMINOPIMELATE EPIMERASE, CHLOROPLASTIC"/>
    <property type="match status" value="1"/>
</dbReference>
<dbReference type="AlphaFoldDB" id="A0A1Y0ERH2"/>
<feature type="binding site" evidence="9">
    <location>
        <begin position="80"/>
        <end position="81"/>
    </location>
    <ligand>
        <name>substrate</name>
    </ligand>
</feature>
<protein>
    <recommendedName>
        <fullName evidence="3 9">Diaminopimelate epimerase</fullName>
        <shortName evidence="9">DAP epimerase</shortName>
        <ecNumber evidence="3 9">5.1.1.7</ecNumber>
    </recommendedName>
    <alternativeName>
        <fullName evidence="9">PLP-independent amino acid racemase</fullName>
    </alternativeName>
</protein>
<keyword evidence="12" id="KW-1185">Reference proteome</keyword>
<dbReference type="EC" id="5.1.1.7" evidence="3 9"/>
<evidence type="ECO:0000256" key="6">
    <source>
        <dbReference type="ARBA" id="ARBA00023154"/>
    </source>
</evidence>